<evidence type="ECO:0000256" key="6">
    <source>
        <dbReference type="ARBA" id="ARBA00022840"/>
    </source>
</evidence>
<dbReference type="GO" id="GO:0005524">
    <property type="term" value="F:ATP binding"/>
    <property type="evidence" value="ECO:0007669"/>
    <property type="project" value="UniProtKB-UniRule"/>
</dbReference>
<dbReference type="GO" id="GO:0000287">
    <property type="term" value="F:magnesium ion binding"/>
    <property type="evidence" value="ECO:0007669"/>
    <property type="project" value="UniProtKB-UniRule"/>
</dbReference>
<dbReference type="AlphaFoldDB" id="A0A370X9N5"/>
<feature type="binding site" evidence="8">
    <location>
        <position position="103"/>
    </location>
    <ligand>
        <name>ATP</name>
        <dbReference type="ChEBI" id="CHEBI:30616"/>
    </ligand>
</feature>
<dbReference type="Proteomes" id="UP000254258">
    <property type="component" value="Unassembled WGS sequence"/>
</dbReference>
<feature type="binding site" evidence="8">
    <location>
        <position position="194"/>
    </location>
    <ligand>
        <name>ATP</name>
        <dbReference type="ChEBI" id="CHEBI:30616"/>
    </ligand>
</feature>
<dbReference type="PANTHER" id="PTHR32057">
    <property type="entry name" value="PROTEIN ADENYLYLTRANSFERASE SELO, MITOCHONDRIAL"/>
    <property type="match status" value="1"/>
</dbReference>
<protein>
    <recommendedName>
        <fullName evidence="8">Protein nucleotidyltransferase YdiU</fullName>
        <ecNumber evidence="8">2.7.7.-</ecNumber>
    </recommendedName>
    <alternativeName>
        <fullName evidence="8">Protein adenylyltransferase YdiU</fullName>
        <ecNumber evidence="8">2.7.7.108</ecNumber>
    </alternativeName>
    <alternativeName>
        <fullName evidence="8">Protein uridylyltransferase YdiU</fullName>
        <ecNumber evidence="8">2.7.7.-</ecNumber>
    </alternativeName>
</protein>
<dbReference type="EMBL" id="QRBE01000001">
    <property type="protein sequence ID" value="RDS85153.1"/>
    <property type="molecule type" value="Genomic_DNA"/>
</dbReference>
<evidence type="ECO:0000313" key="9">
    <source>
        <dbReference type="EMBL" id="RDS85153.1"/>
    </source>
</evidence>
<comment type="catalytic activity">
    <reaction evidence="8">
        <text>L-seryl-[protein] + ATP = 3-O-(5'-adenylyl)-L-seryl-[protein] + diphosphate</text>
        <dbReference type="Rhea" id="RHEA:58120"/>
        <dbReference type="Rhea" id="RHEA-COMP:9863"/>
        <dbReference type="Rhea" id="RHEA-COMP:15073"/>
        <dbReference type="ChEBI" id="CHEBI:29999"/>
        <dbReference type="ChEBI" id="CHEBI:30616"/>
        <dbReference type="ChEBI" id="CHEBI:33019"/>
        <dbReference type="ChEBI" id="CHEBI:142516"/>
        <dbReference type="EC" id="2.7.7.108"/>
    </reaction>
</comment>
<reference evidence="9 10" key="1">
    <citation type="submission" date="2018-07" db="EMBL/GenBank/DDBJ databases">
        <title>Dyella monticola sp. nov. and Dyella psychrodurans sp. nov. isolated from monsoon evergreen broad-leaved forest soil of Dinghu Mountain, China.</title>
        <authorList>
            <person name="Gao Z."/>
            <person name="Qiu L."/>
        </authorList>
    </citation>
    <scope>NUCLEOTIDE SEQUENCE [LARGE SCALE GENOMIC DNA]</scope>
    <source>
        <strain evidence="9 10">4G-K06</strain>
    </source>
</reference>
<evidence type="ECO:0000256" key="8">
    <source>
        <dbReference type="HAMAP-Rule" id="MF_00692"/>
    </source>
</evidence>
<keyword evidence="8" id="KW-0464">Manganese</keyword>
<comment type="cofactor">
    <cofactor evidence="8">
        <name>Mg(2+)</name>
        <dbReference type="ChEBI" id="CHEBI:18420"/>
    </cofactor>
    <cofactor evidence="8">
        <name>Mn(2+)</name>
        <dbReference type="ChEBI" id="CHEBI:29035"/>
    </cofactor>
</comment>
<feature type="binding site" evidence="8">
    <location>
        <position position="137"/>
    </location>
    <ligand>
        <name>ATP</name>
        <dbReference type="ChEBI" id="CHEBI:30616"/>
    </ligand>
</feature>
<comment type="catalytic activity">
    <reaction evidence="8">
        <text>L-tyrosyl-[protein] + UTP = O-(5'-uridylyl)-L-tyrosyl-[protein] + diphosphate</text>
        <dbReference type="Rhea" id="RHEA:83887"/>
        <dbReference type="Rhea" id="RHEA-COMP:10136"/>
        <dbReference type="Rhea" id="RHEA-COMP:20238"/>
        <dbReference type="ChEBI" id="CHEBI:33019"/>
        <dbReference type="ChEBI" id="CHEBI:46398"/>
        <dbReference type="ChEBI" id="CHEBI:46858"/>
        <dbReference type="ChEBI" id="CHEBI:90602"/>
    </reaction>
</comment>
<dbReference type="GO" id="GO:0030145">
    <property type="term" value="F:manganese ion binding"/>
    <property type="evidence" value="ECO:0007669"/>
    <property type="project" value="UniProtKB-UniRule"/>
</dbReference>
<keyword evidence="2 8" id="KW-0808">Transferase</keyword>
<feature type="binding site" evidence="8">
    <location>
        <position position="272"/>
    </location>
    <ligand>
        <name>Mg(2+)</name>
        <dbReference type="ChEBI" id="CHEBI:18420"/>
    </ligand>
</feature>
<dbReference type="Pfam" id="PF02696">
    <property type="entry name" value="SelO"/>
    <property type="match status" value="1"/>
</dbReference>
<dbReference type="EC" id="2.7.7.108" evidence="8"/>
<dbReference type="EC" id="2.7.7.-" evidence="8"/>
<dbReference type="HAMAP" id="MF_00692">
    <property type="entry name" value="SelO"/>
    <property type="match status" value="1"/>
</dbReference>
<feature type="binding site" evidence="8">
    <location>
        <position position="136"/>
    </location>
    <ligand>
        <name>ATP</name>
        <dbReference type="ChEBI" id="CHEBI:30616"/>
    </ligand>
</feature>
<keyword evidence="10" id="KW-1185">Reference proteome</keyword>
<evidence type="ECO:0000256" key="1">
    <source>
        <dbReference type="ARBA" id="ARBA00009747"/>
    </source>
</evidence>
<feature type="binding site" evidence="8">
    <location>
        <position position="124"/>
    </location>
    <ligand>
        <name>ATP</name>
        <dbReference type="ChEBI" id="CHEBI:30616"/>
    </ligand>
</feature>
<evidence type="ECO:0000256" key="7">
    <source>
        <dbReference type="ARBA" id="ARBA00022842"/>
    </source>
</evidence>
<evidence type="ECO:0000256" key="2">
    <source>
        <dbReference type="ARBA" id="ARBA00022679"/>
    </source>
</evidence>
<comment type="catalytic activity">
    <reaction evidence="8">
        <text>L-threonyl-[protein] + ATP = 3-O-(5'-adenylyl)-L-threonyl-[protein] + diphosphate</text>
        <dbReference type="Rhea" id="RHEA:54292"/>
        <dbReference type="Rhea" id="RHEA-COMP:11060"/>
        <dbReference type="Rhea" id="RHEA-COMP:13847"/>
        <dbReference type="ChEBI" id="CHEBI:30013"/>
        <dbReference type="ChEBI" id="CHEBI:30616"/>
        <dbReference type="ChEBI" id="CHEBI:33019"/>
        <dbReference type="ChEBI" id="CHEBI:138113"/>
        <dbReference type="EC" id="2.7.7.108"/>
    </reaction>
</comment>
<dbReference type="GO" id="GO:0070733">
    <property type="term" value="F:AMPylase activity"/>
    <property type="evidence" value="ECO:0007669"/>
    <property type="project" value="UniProtKB-EC"/>
</dbReference>
<comment type="catalytic activity">
    <reaction evidence="8">
        <text>L-seryl-[protein] + UTP = O-(5'-uridylyl)-L-seryl-[protein] + diphosphate</text>
        <dbReference type="Rhea" id="RHEA:64604"/>
        <dbReference type="Rhea" id="RHEA-COMP:9863"/>
        <dbReference type="Rhea" id="RHEA-COMP:16635"/>
        <dbReference type="ChEBI" id="CHEBI:29999"/>
        <dbReference type="ChEBI" id="CHEBI:33019"/>
        <dbReference type="ChEBI" id="CHEBI:46398"/>
        <dbReference type="ChEBI" id="CHEBI:156051"/>
    </reaction>
</comment>
<keyword evidence="6 8" id="KW-0067">ATP-binding</keyword>
<gene>
    <name evidence="8" type="primary">ydiU</name>
    <name evidence="8" type="synonym">selO</name>
    <name evidence="9" type="ORF">DWU98_03220</name>
</gene>
<evidence type="ECO:0000256" key="3">
    <source>
        <dbReference type="ARBA" id="ARBA00022695"/>
    </source>
</evidence>
<feature type="binding site" evidence="8">
    <location>
        <position position="104"/>
    </location>
    <ligand>
        <name>ATP</name>
        <dbReference type="ChEBI" id="CHEBI:30616"/>
    </ligand>
</feature>
<dbReference type="PANTHER" id="PTHR32057:SF14">
    <property type="entry name" value="PROTEIN ADENYLYLTRANSFERASE SELO, MITOCHONDRIAL"/>
    <property type="match status" value="1"/>
</dbReference>
<feature type="active site" description="Proton acceptor" evidence="8">
    <location>
        <position position="271"/>
    </location>
</feature>
<evidence type="ECO:0000256" key="5">
    <source>
        <dbReference type="ARBA" id="ARBA00022741"/>
    </source>
</evidence>
<organism evidence="9 10">
    <name type="scientific">Dyella monticola</name>
    <dbReference type="NCBI Taxonomy" id="1927958"/>
    <lineage>
        <taxon>Bacteria</taxon>
        <taxon>Pseudomonadati</taxon>
        <taxon>Pseudomonadota</taxon>
        <taxon>Gammaproteobacteria</taxon>
        <taxon>Lysobacterales</taxon>
        <taxon>Rhodanobacteraceae</taxon>
        <taxon>Dyella</taxon>
    </lineage>
</organism>
<keyword evidence="5 8" id="KW-0547">Nucleotide-binding</keyword>
<feature type="binding site" evidence="8">
    <location>
        <position position="201"/>
    </location>
    <ligand>
        <name>ATP</name>
        <dbReference type="ChEBI" id="CHEBI:30616"/>
    </ligand>
</feature>
<dbReference type="OrthoDB" id="9776281at2"/>
<feature type="binding site" evidence="8">
    <location>
        <position position="281"/>
    </location>
    <ligand>
        <name>Mg(2+)</name>
        <dbReference type="ChEBI" id="CHEBI:18420"/>
    </ligand>
</feature>
<sequence>MSSLHFDNAFIRELPGDPDHGRGARLVQGAMYSRVDPTPVAAPRTVAWSLEMAQKLGLSEADICSPIFAQVFGGNGVVEGMQPWASNYGGHQFGVWAGQLGDGRAISLGETLTEQGERLELQLKGAGATPYSRTADGRAVLRSSIREFLCSEAMHHLGVPTTRALSLVVTGEMVERDMFYDGHPHDEPGAIVCRVSPSFMRFGHFELPASRGETPLLSQLVDFTLRRDFSSWGGSDEHRYGDWFADICARTATMIAHWMRVGFVHGVMNTDNMSILGLTIDYGPYGWIDNFDLDWTPNTTDAARRRYRFGQQPNVAWWNLSRLAAAIAPLFDDIAPLQAGLDRYVAQYTAQTRLDIAAKLGLSECRDDDPPRMEALQQLLQQAEVDMTLFFRALSRVDPHAPTMEPLLHAFYDDAKRETAHADFQRWLDDYAARLRQDPWSSEQRTQAMNAANPLYVLRNYLAQEAIDRATEGDYEAIHTLLDVLRHPYDEQPGREHFMQKRPEWARYRAGCSMLSCSS</sequence>
<evidence type="ECO:0000313" key="10">
    <source>
        <dbReference type="Proteomes" id="UP000254258"/>
    </source>
</evidence>
<proteinExistence type="inferred from homology"/>
<feature type="binding site" evidence="8">
    <location>
        <position position="101"/>
    </location>
    <ligand>
        <name>ATP</name>
        <dbReference type="ChEBI" id="CHEBI:30616"/>
    </ligand>
</feature>
<dbReference type="InterPro" id="IPR003846">
    <property type="entry name" value="SelO"/>
</dbReference>
<dbReference type="NCBIfam" id="NF000658">
    <property type="entry name" value="PRK00029.1"/>
    <property type="match status" value="1"/>
</dbReference>
<keyword evidence="3 8" id="KW-0548">Nucleotidyltransferase</keyword>
<comment type="function">
    <text evidence="8">Nucleotidyltransferase involved in the post-translational modification of proteins. It can catalyze the addition of adenosine monophosphate (AMP) or uridine monophosphate (UMP) to a protein, resulting in modifications known as AMPylation and UMPylation.</text>
</comment>
<comment type="caution">
    <text evidence="9">The sequence shown here is derived from an EMBL/GenBank/DDBJ whole genome shotgun (WGS) entry which is preliminary data.</text>
</comment>
<accession>A0A370X9N5</accession>
<dbReference type="RefSeq" id="WP_115494187.1">
    <property type="nucleotide sequence ID" value="NZ_QRBE01000001.1"/>
</dbReference>
<evidence type="ECO:0000256" key="4">
    <source>
        <dbReference type="ARBA" id="ARBA00022723"/>
    </source>
</evidence>
<comment type="similarity">
    <text evidence="1 8">Belongs to the SELO family.</text>
</comment>
<keyword evidence="4 8" id="KW-0479">Metal-binding</keyword>
<comment type="catalytic activity">
    <reaction evidence="8">
        <text>L-histidyl-[protein] + UTP = N(tele)-(5'-uridylyl)-L-histidyl-[protein] + diphosphate</text>
        <dbReference type="Rhea" id="RHEA:83891"/>
        <dbReference type="Rhea" id="RHEA-COMP:9745"/>
        <dbReference type="Rhea" id="RHEA-COMP:20239"/>
        <dbReference type="ChEBI" id="CHEBI:29979"/>
        <dbReference type="ChEBI" id="CHEBI:33019"/>
        <dbReference type="ChEBI" id="CHEBI:46398"/>
        <dbReference type="ChEBI" id="CHEBI:233474"/>
    </reaction>
</comment>
<comment type="catalytic activity">
    <reaction evidence="8">
        <text>L-tyrosyl-[protein] + ATP = O-(5'-adenylyl)-L-tyrosyl-[protein] + diphosphate</text>
        <dbReference type="Rhea" id="RHEA:54288"/>
        <dbReference type="Rhea" id="RHEA-COMP:10136"/>
        <dbReference type="Rhea" id="RHEA-COMP:13846"/>
        <dbReference type="ChEBI" id="CHEBI:30616"/>
        <dbReference type="ChEBI" id="CHEBI:33019"/>
        <dbReference type="ChEBI" id="CHEBI:46858"/>
        <dbReference type="ChEBI" id="CHEBI:83624"/>
        <dbReference type="EC" id="2.7.7.108"/>
    </reaction>
</comment>
<name>A0A370X9N5_9GAMM</name>
<keyword evidence="7 8" id="KW-0460">Magnesium</keyword>
<feature type="binding site" evidence="8">
    <location>
        <position position="281"/>
    </location>
    <ligand>
        <name>ATP</name>
        <dbReference type="ChEBI" id="CHEBI:30616"/>
    </ligand>
</feature>